<evidence type="ECO:0000256" key="3">
    <source>
        <dbReference type="ARBA" id="ARBA00022692"/>
    </source>
</evidence>
<feature type="transmembrane region" description="Helical" evidence="8">
    <location>
        <begin position="28"/>
        <end position="47"/>
    </location>
</feature>
<feature type="transmembrane region" description="Helical" evidence="8">
    <location>
        <begin position="144"/>
        <end position="163"/>
    </location>
</feature>
<keyword evidence="5 8" id="KW-0472">Membrane</keyword>
<accession>A0A1L7WSU3</accession>
<dbReference type="PANTHER" id="PTHR30520:SF6">
    <property type="entry name" value="FORMATE_NITRATE FAMILY TRANSPORTER (EUROFUNG)"/>
    <property type="match status" value="1"/>
</dbReference>
<evidence type="ECO:0000256" key="4">
    <source>
        <dbReference type="ARBA" id="ARBA00022989"/>
    </source>
</evidence>
<evidence type="ECO:0000256" key="7">
    <source>
        <dbReference type="SAM" id="MobiDB-lite"/>
    </source>
</evidence>
<keyword evidence="4 8" id="KW-1133">Transmembrane helix</keyword>
<sequence>MDAFTPQQTVELVSRIGTKKAHMRLDKLFFNSVMTGPLLGFGCAVMLSTETAPWYQENAPGLIRTAGALMFPIGLVMIVLTGADLFTSNIMFMTTAFLHRRVSIKDVLISWIISYVGNLAGMLFFMAIIIGYGGKAQLPGWHQIFLRSIGANWLVCMAVFLSISARDVGSKIIAIWFPTATFVALALDHVIANMFFIPIGIWNGAPFGVRYYIWKSLIPTTLGNMIGGGLFVGTIYWYLYLTGEGNVDVSFDLGGLAPAMEAGGPMGRDKSIDRANIINGVPSRGAEGEEVKIASPGMGGHMVGDHLPHSGTVMHSSVGKELSADKYGKRKGSDESEKTAV</sequence>
<dbReference type="Pfam" id="PF01226">
    <property type="entry name" value="Form_Nir_trans"/>
    <property type="match status" value="1"/>
</dbReference>
<evidence type="ECO:0000256" key="6">
    <source>
        <dbReference type="ARBA" id="ARBA00049660"/>
    </source>
</evidence>
<name>A0A1L7WSU3_9HELO</name>
<keyword evidence="10" id="KW-1185">Reference proteome</keyword>
<comment type="subcellular location">
    <subcellularLocation>
        <location evidence="1">Membrane</location>
        <topology evidence="1">Multi-pass membrane protein</topology>
    </subcellularLocation>
</comment>
<gene>
    <name evidence="9" type="ORF">PAC_05715</name>
</gene>
<dbReference type="EMBL" id="FJOG01000007">
    <property type="protein sequence ID" value="CZR55827.1"/>
    <property type="molecule type" value="Genomic_DNA"/>
</dbReference>
<dbReference type="GO" id="GO:0015513">
    <property type="term" value="F:high-affinity secondary active nitrite transmembrane transporter activity"/>
    <property type="evidence" value="ECO:0007669"/>
    <property type="project" value="TreeGrafter"/>
</dbReference>
<comment type="similarity">
    <text evidence="6">Belongs to the FNT transporter (TC 1.A.16) family.</text>
</comment>
<dbReference type="FunFam" id="1.20.1080.10:FF:000011">
    <property type="entry name" value="Formate family transporter"/>
    <property type="match status" value="1"/>
</dbReference>
<keyword evidence="2" id="KW-0813">Transport</keyword>
<evidence type="ECO:0000256" key="1">
    <source>
        <dbReference type="ARBA" id="ARBA00004141"/>
    </source>
</evidence>
<evidence type="ECO:0000256" key="8">
    <source>
        <dbReference type="SAM" id="Phobius"/>
    </source>
</evidence>
<feature type="transmembrane region" description="Helical" evidence="8">
    <location>
        <begin position="222"/>
        <end position="241"/>
    </location>
</feature>
<feature type="region of interest" description="Disordered" evidence="7">
    <location>
        <begin position="318"/>
        <end position="341"/>
    </location>
</feature>
<dbReference type="InterPro" id="IPR024002">
    <property type="entry name" value="For/NO2_transpt_CS"/>
</dbReference>
<dbReference type="AlphaFoldDB" id="A0A1L7WSU3"/>
<feature type="transmembrane region" description="Helical" evidence="8">
    <location>
        <begin position="67"/>
        <end position="86"/>
    </location>
</feature>
<dbReference type="GO" id="GO:0015707">
    <property type="term" value="P:nitrite transport"/>
    <property type="evidence" value="ECO:0007669"/>
    <property type="project" value="TreeGrafter"/>
</dbReference>
<dbReference type="Gene3D" id="1.20.1080.10">
    <property type="entry name" value="Glycerol uptake facilitator protein"/>
    <property type="match status" value="1"/>
</dbReference>
<feature type="compositionally biased region" description="Basic and acidic residues" evidence="7">
    <location>
        <begin position="322"/>
        <end position="341"/>
    </location>
</feature>
<proteinExistence type="inferred from homology"/>
<evidence type="ECO:0000256" key="5">
    <source>
        <dbReference type="ARBA" id="ARBA00023136"/>
    </source>
</evidence>
<dbReference type="GO" id="GO:0005886">
    <property type="term" value="C:plasma membrane"/>
    <property type="evidence" value="ECO:0007669"/>
    <property type="project" value="TreeGrafter"/>
</dbReference>
<evidence type="ECO:0000256" key="2">
    <source>
        <dbReference type="ARBA" id="ARBA00022448"/>
    </source>
</evidence>
<dbReference type="Proteomes" id="UP000184330">
    <property type="component" value="Unassembled WGS sequence"/>
</dbReference>
<dbReference type="PANTHER" id="PTHR30520">
    <property type="entry name" value="FORMATE TRANSPORTER-RELATED"/>
    <property type="match status" value="1"/>
</dbReference>
<dbReference type="InterPro" id="IPR000292">
    <property type="entry name" value="For/NO2_transpt"/>
</dbReference>
<evidence type="ECO:0000313" key="9">
    <source>
        <dbReference type="EMBL" id="CZR55827.1"/>
    </source>
</evidence>
<dbReference type="STRING" id="576137.A0A1L7WSU3"/>
<organism evidence="9 10">
    <name type="scientific">Phialocephala subalpina</name>
    <dbReference type="NCBI Taxonomy" id="576137"/>
    <lineage>
        <taxon>Eukaryota</taxon>
        <taxon>Fungi</taxon>
        <taxon>Dikarya</taxon>
        <taxon>Ascomycota</taxon>
        <taxon>Pezizomycotina</taxon>
        <taxon>Leotiomycetes</taxon>
        <taxon>Helotiales</taxon>
        <taxon>Mollisiaceae</taxon>
        <taxon>Phialocephala</taxon>
        <taxon>Phialocephala fortinii species complex</taxon>
    </lineage>
</organism>
<dbReference type="PROSITE" id="PS01005">
    <property type="entry name" value="FORMATE_NITRITE_TP_1"/>
    <property type="match status" value="1"/>
</dbReference>
<feature type="transmembrane region" description="Helical" evidence="8">
    <location>
        <begin position="175"/>
        <end position="202"/>
    </location>
</feature>
<dbReference type="InterPro" id="IPR023271">
    <property type="entry name" value="Aquaporin-like"/>
</dbReference>
<reference evidence="9 10" key="1">
    <citation type="submission" date="2016-03" db="EMBL/GenBank/DDBJ databases">
        <authorList>
            <person name="Ploux O."/>
        </authorList>
    </citation>
    <scope>NUCLEOTIDE SEQUENCE [LARGE SCALE GENOMIC DNA]</scope>
    <source>
        <strain evidence="9 10">UAMH 11012</strain>
    </source>
</reference>
<protein>
    <submittedName>
        <fullName evidence="9">Related to formate transport protein</fullName>
    </submittedName>
</protein>
<keyword evidence="3 8" id="KW-0812">Transmembrane</keyword>
<dbReference type="OrthoDB" id="4829at2759"/>
<feature type="transmembrane region" description="Helical" evidence="8">
    <location>
        <begin position="107"/>
        <end position="132"/>
    </location>
</feature>
<evidence type="ECO:0000313" key="10">
    <source>
        <dbReference type="Proteomes" id="UP000184330"/>
    </source>
</evidence>